<dbReference type="EMBL" id="CP002299">
    <property type="protein sequence ID" value="ADP84869.1"/>
    <property type="molecule type" value="Genomic_DNA"/>
</dbReference>
<name>E3IUQ3_PSEI1</name>
<sequence length="350" mass="37782">MADISRRPFLNHLRGTPTTYVRFVRGGSVRREGVGQSFWYRPRTAVLSEVPVDDRELPLLFHARTADFQDVAVQATITYRVADPGLAATRLPFDIDPDRGGWRTGVLEQVAGMITETAQQYAAELLAREPLTWALVDGVGAVRERVGAGLVGDPRLAQTGLAVVGVRVVAIRPEPELEKALRTPTREQVQTDADRATYSRRALAVEQERRIAENELQNQIELAKREEQLVIQRGANDQRRMTEEAAVARISADAEGERKRLTATLDAERVRTDAAARADALRVVGAAEGAAEAARVEALRGLDQATLVVLAVRELAANLPEIGALTITPDLLTQAIGKLAGAAGPGGGAA</sequence>
<dbReference type="InterPro" id="IPR001107">
    <property type="entry name" value="Band_7"/>
</dbReference>
<dbReference type="HOGENOM" id="CLU_069124_0_0_11"/>
<feature type="domain" description="Band 7" evidence="2">
    <location>
        <begin position="24"/>
        <end position="196"/>
    </location>
</feature>
<reference evidence="3 4" key="1">
    <citation type="submission" date="2010-10" db="EMBL/GenBank/DDBJ databases">
        <title>Complete sequence of Frankia sp. EuI1c.</title>
        <authorList>
            <consortium name="US DOE Joint Genome Institute"/>
            <person name="Lucas S."/>
            <person name="Copeland A."/>
            <person name="Lapidus A."/>
            <person name="Cheng J.-F."/>
            <person name="Bruce D."/>
            <person name="Goodwin L."/>
            <person name="Pitluck S."/>
            <person name="Chertkov O."/>
            <person name="Detter J.C."/>
            <person name="Han C."/>
            <person name="Tapia R."/>
            <person name="Land M."/>
            <person name="Hauser L."/>
            <person name="Jeffries C."/>
            <person name="Kyrpides N."/>
            <person name="Ivanova N."/>
            <person name="Mikhailova N."/>
            <person name="Beauchemin N."/>
            <person name="Sen A."/>
            <person name="Sur S.A."/>
            <person name="Gtari M."/>
            <person name="Wall L."/>
            <person name="Tisa L."/>
            <person name="Woyke T."/>
        </authorList>
    </citation>
    <scope>NUCLEOTIDE SEQUENCE [LARGE SCALE GENOMIC DNA]</scope>
    <source>
        <strain evidence="4">DSM 45817 / CECT 9037 / EuI1c</strain>
    </source>
</reference>
<dbReference type="Proteomes" id="UP000002484">
    <property type="component" value="Chromosome"/>
</dbReference>
<dbReference type="STRING" id="298654.FraEuI1c_6901"/>
<protein>
    <submittedName>
        <fullName evidence="3">Band 7 protein</fullName>
    </submittedName>
</protein>
<accession>E3IUQ3</accession>
<keyword evidence="1" id="KW-0175">Coiled coil</keyword>
<dbReference type="RefSeq" id="WP_013427980.1">
    <property type="nucleotide sequence ID" value="NC_014666.1"/>
</dbReference>
<evidence type="ECO:0000313" key="3">
    <source>
        <dbReference type="EMBL" id="ADP84869.1"/>
    </source>
</evidence>
<keyword evidence="4" id="KW-1185">Reference proteome</keyword>
<organism evidence="3 4">
    <name type="scientific">Pseudofrankia inefficax (strain DSM 45817 / CECT 9037 / DDB 130130 / EuI1c)</name>
    <name type="common">Frankia inefficax</name>
    <dbReference type="NCBI Taxonomy" id="298654"/>
    <lineage>
        <taxon>Bacteria</taxon>
        <taxon>Bacillati</taxon>
        <taxon>Actinomycetota</taxon>
        <taxon>Actinomycetes</taxon>
        <taxon>Frankiales</taxon>
        <taxon>Frankiaceae</taxon>
        <taxon>Pseudofrankia</taxon>
    </lineage>
</organism>
<evidence type="ECO:0000256" key="1">
    <source>
        <dbReference type="SAM" id="Coils"/>
    </source>
</evidence>
<evidence type="ECO:0000313" key="4">
    <source>
        <dbReference type="Proteomes" id="UP000002484"/>
    </source>
</evidence>
<feature type="coiled-coil region" evidence="1">
    <location>
        <begin position="202"/>
        <end position="233"/>
    </location>
</feature>
<dbReference type="KEGG" id="fri:FraEuI1c_6901"/>
<gene>
    <name evidence="3" type="ordered locus">FraEuI1c_6901</name>
</gene>
<proteinExistence type="predicted"/>
<dbReference type="OrthoDB" id="3469168at2"/>
<dbReference type="InParanoid" id="E3IUQ3"/>
<dbReference type="eggNOG" id="COG0330">
    <property type="taxonomic scope" value="Bacteria"/>
</dbReference>
<evidence type="ECO:0000259" key="2">
    <source>
        <dbReference type="Pfam" id="PF01145"/>
    </source>
</evidence>
<dbReference type="AlphaFoldDB" id="E3IUQ3"/>
<dbReference type="Pfam" id="PF01145">
    <property type="entry name" value="Band_7"/>
    <property type="match status" value="1"/>
</dbReference>